<accession>A0A2A9MF72</accession>
<evidence type="ECO:0000256" key="3">
    <source>
        <dbReference type="ARBA" id="ARBA00022448"/>
    </source>
</evidence>
<dbReference type="GO" id="GO:0006862">
    <property type="term" value="P:nucleotide transport"/>
    <property type="evidence" value="ECO:0007669"/>
    <property type="project" value="InterPro"/>
</dbReference>
<dbReference type="Pfam" id="PF00153">
    <property type="entry name" value="Mito_carr"/>
    <property type="match status" value="3"/>
</dbReference>
<evidence type="ECO:0000256" key="6">
    <source>
        <dbReference type="ARBA" id="ARBA00022989"/>
    </source>
</evidence>
<dbReference type="KEGG" id="bbes:BESB_066290"/>
<evidence type="ECO:0000256" key="4">
    <source>
        <dbReference type="ARBA" id="ARBA00022692"/>
    </source>
</evidence>
<evidence type="ECO:0000256" key="9">
    <source>
        <dbReference type="SAM" id="MobiDB-lite"/>
    </source>
</evidence>
<keyword evidence="4 8" id="KW-0812">Transmembrane</keyword>
<evidence type="ECO:0008006" key="12">
    <source>
        <dbReference type="Google" id="ProtNLM"/>
    </source>
</evidence>
<keyword evidence="7 8" id="KW-0472">Membrane</keyword>
<evidence type="ECO:0000256" key="2">
    <source>
        <dbReference type="ARBA" id="ARBA00006375"/>
    </source>
</evidence>
<dbReference type="InterPro" id="IPR018108">
    <property type="entry name" value="MCP_transmembrane"/>
</dbReference>
<dbReference type="AlphaFoldDB" id="A0A2A9MF72"/>
<dbReference type="GO" id="GO:0055085">
    <property type="term" value="P:transmembrane transport"/>
    <property type="evidence" value="ECO:0007669"/>
    <property type="project" value="InterPro"/>
</dbReference>
<sequence>MPLSGHEWSSVSTHVSVVSCETAPRLQSHRLRPLACAASDLCLRSACPLSLLRSLAFVELNAVRTSPLTSAPHYSVSSSDSACSALFLRLEARCSSEAAARQRIFFRQHVDDGRRAAPSTLGGTAPVPIPVGFSSRLASAARCDSQSLSSSPASHELQAAYSASPSVSPSAPATPPGCGLTPADAPGVSLYARLSLAPSQPFAVAASTYSTASASSWPWRSPSSLDVIPASCRGTAREEREAAGRREEGPRAEASRPHSTADMQGGEAHSGDSKRPAAQKSALASGVAAVVTCCVLHPLDLIKTRLQVSAITKGAIPRYSSSAQAIREIWKLEGTRGLWKGVTATAAASGISWITFRYLFDSGRYHLTSLPAFSSEGVATSRTPLPASSSSVSPLAVATSSSVSPAASRPPVDDVTRTRPADEPLLGKATSGDEQETSRIGVVVAPGTAGCSTQDQQRKHRDGQQQGGDTVAFRANLVASIVAGFLSTLLTHPLWLVKARMEMQAYETQAISGWPRYRGPLDCLLSLRRTGGLPALYAGLGPAIMLVPHAAVQIMVYEEMKKRAVQTPERERDSDSGGYGVRPFIWGAASKCAAITVTYPLQVLRARQQVANSPYAGKNSLQIAGLMLRSEGFLSLFGGYFVHLQRACLQNGIMFLLFEHLVGSLRSR</sequence>
<evidence type="ECO:0000256" key="5">
    <source>
        <dbReference type="ARBA" id="ARBA00022737"/>
    </source>
</evidence>
<feature type="region of interest" description="Disordered" evidence="9">
    <location>
        <begin position="232"/>
        <end position="278"/>
    </location>
</feature>
<organism evidence="10 11">
    <name type="scientific">Besnoitia besnoiti</name>
    <name type="common">Apicomplexan protozoan</name>
    <dbReference type="NCBI Taxonomy" id="94643"/>
    <lineage>
        <taxon>Eukaryota</taxon>
        <taxon>Sar</taxon>
        <taxon>Alveolata</taxon>
        <taxon>Apicomplexa</taxon>
        <taxon>Conoidasida</taxon>
        <taxon>Coccidia</taxon>
        <taxon>Eucoccidiorida</taxon>
        <taxon>Eimeriorina</taxon>
        <taxon>Sarcocystidae</taxon>
        <taxon>Besnoitia</taxon>
    </lineage>
</organism>
<feature type="repeat" description="Solcar" evidence="8">
    <location>
        <begin position="471"/>
        <end position="563"/>
    </location>
</feature>
<comment type="subcellular location">
    <subcellularLocation>
        <location evidence="1">Membrane</location>
        <topology evidence="1">Multi-pass membrane protein</topology>
    </subcellularLocation>
</comment>
<keyword evidence="6" id="KW-1133">Transmembrane helix</keyword>
<dbReference type="GeneID" id="40311555"/>
<dbReference type="PANTHER" id="PTHR45683">
    <property type="entry name" value="MITOCHONDRIAL NICOTINAMIDE ADENINE DINUCLEOTIDE TRANSPORTER 1-RELATED-RELATED"/>
    <property type="match status" value="1"/>
</dbReference>
<comment type="caution">
    <text evidence="10">The sequence shown here is derived from an EMBL/GenBank/DDBJ whole genome shotgun (WGS) entry which is preliminary data.</text>
</comment>
<gene>
    <name evidence="10" type="ORF">BESB_066290</name>
</gene>
<dbReference type="SUPFAM" id="SSF103506">
    <property type="entry name" value="Mitochondrial carrier"/>
    <property type="match status" value="2"/>
</dbReference>
<dbReference type="InterPro" id="IPR023395">
    <property type="entry name" value="MCP_dom_sf"/>
</dbReference>
<dbReference type="InterPro" id="IPR044712">
    <property type="entry name" value="SLC25A32-like"/>
</dbReference>
<feature type="region of interest" description="Disordered" evidence="9">
    <location>
        <begin position="399"/>
        <end position="466"/>
    </location>
</feature>
<keyword evidence="5" id="KW-0677">Repeat</keyword>
<dbReference type="GO" id="GO:0016020">
    <property type="term" value="C:membrane"/>
    <property type="evidence" value="ECO:0007669"/>
    <property type="project" value="UniProtKB-SubCell"/>
</dbReference>
<feature type="repeat" description="Solcar" evidence="8">
    <location>
        <begin position="276"/>
        <end position="366"/>
    </location>
</feature>
<evidence type="ECO:0000313" key="10">
    <source>
        <dbReference type="EMBL" id="PFH34596.1"/>
    </source>
</evidence>
<dbReference type="OrthoDB" id="428293at2759"/>
<evidence type="ECO:0000256" key="1">
    <source>
        <dbReference type="ARBA" id="ARBA00004141"/>
    </source>
</evidence>
<protein>
    <recommendedName>
        <fullName evidence="12">Carrier superfamily protein</fullName>
    </recommendedName>
</protein>
<name>A0A2A9MF72_BESBE</name>
<evidence type="ECO:0000256" key="7">
    <source>
        <dbReference type="ARBA" id="ARBA00023136"/>
    </source>
</evidence>
<dbReference type="Gene3D" id="1.50.40.10">
    <property type="entry name" value="Mitochondrial carrier domain"/>
    <property type="match status" value="2"/>
</dbReference>
<dbReference type="RefSeq" id="XP_029218605.1">
    <property type="nucleotide sequence ID" value="XM_029365022.1"/>
</dbReference>
<evidence type="ECO:0000313" key="11">
    <source>
        <dbReference type="Proteomes" id="UP000224006"/>
    </source>
</evidence>
<dbReference type="PROSITE" id="PS50920">
    <property type="entry name" value="SOLCAR"/>
    <property type="match status" value="3"/>
</dbReference>
<feature type="compositionally biased region" description="Basic and acidic residues" evidence="9">
    <location>
        <begin position="235"/>
        <end position="256"/>
    </location>
</feature>
<dbReference type="EMBL" id="NWUJ01000006">
    <property type="protein sequence ID" value="PFH34596.1"/>
    <property type="molecule type" value="Genomic_DNA"/>
</dbReference>
<keyword evidence="3" id="KW-0813">Transport</keyword>
<dbReference type="VEuPathDB" id="ToxoDB:BESB_066290"/>
<feature type="compositionally biased region" description="Basic and acidic residues" evidence="9">
    <location>
        <begin position="411"/>
        <end position="422"/>
    </location>
</feature>
<feature type="compositionally biased region" description="Low complexity" evidence="9">
    <location>
        <begin position="159"/>
        <end position="171"/>
    </location>
</feature>
<evidence type="ECO:0000256" key="8">
    <source>
        <dbReference type="PROSITE-ProRule" id="PRU00282"/>
    </source>
</evidence>
<dbReference type="STRING" id="94643.A0A2A9MF72"/>
<reference evidence="10 11" key="1">
    <citation type="submission" date="2017-09" db="EMBL/GenBank/DDBJ databases">
        <title>Genome sequencing of Besnoitia besnoiti strain Bb-Ger1.</title>
        <authorList>
            <person name="Schares G."/>
            <person name="Venepally P."/>
            <person name="Lorenzi H.A."/>
        </authorList>
    </citation>
    <scope>NUCLEOTIDE SEQUENCE [LARGE SCALE GENOMIC DNA]</scope>
    <source>
        <strain evidence="10 11">Bb-Ger1</strain>
    </source>
</reference>
<keyword evidence="11" id="KW-1185">Reference proteome</keyword>
<feature type="region of interest" description="Disordered" evidence="9">
    <location>
        <begin position="154"/>
        <end position="179"/>
    </location>
</feature>
<comment type="similarity">
    <text evidence="2">Belongs to the mitochondrial carrier (TC 2.A.29) family.</text>
</comment>
<dbReference type="Proteomes" id="UP000224006">
    <property type="component" value="Chromosome VI"/>
</dbReference>
<feature type="compositionally biased region" description="Low complexity" evidence="9">
    <location>
        <begin position="399"/>
        <end position="410"/>
    </location>
</feature>
<feature type="repeat" description="Solcar" evidence="8">
    <location>
        <begin position="578"/>
        <end position="664"/>
    </location>
</feature>
<proteinExistence type="inferred from homology"/>